<dbReference type="HAMAP" id="MF_01527_B">
    <property type="entry name" value="GTP_cyclohydrol_B"/>
    <property type="match status" value="1"/>
</dbReference>
<evidence type="ECO:0000313" key="3">
    <source>
        <dbReference type="EMBL" id="NJC70856.1"/>
    </source>
</evidence>
<organism evidence="3 4">
    <name type="scientific">Planosporangium thailandense</name>
    <dbReference type="NCBI Taxonomy" id="765197"/>
    <lineage>
        <taxon>Bacteria</taxon>
        <taxon>Bacillati</taxon>
        <taxon>Actinomycetota</taxon>
        <taxon>Actinomycetes</taxon>
        <taxon>Micromonosporales</taxon>
        <taxon>Micromonosporaceae</taxon>
        <taxon>Planosporangium</taxon>
    </lineage>
</organism>
<evidence type="ECO:0000313" key="4">
    <source>
        <dbReference type="Proteomes" id="UP000722989"/>
    </source>
</evidence>
<sequence>MNLEDVQQRQDHRRLPIDEVGISGLRYPITVWDRDEGQQSTIAEFSLSVDLEASTKGAHLSRFVEDLRDYAAGSPLGPSSVAELVVKIRERQRAGRARIEITFPFFSHRPAPVTGAGALMDYQCTLVAQSQGDEVTWRLAVRVPVTSVCPCSKAISDYGAHNQRGHLTLTVKPATAGQAATVWIDDLIDLGEACGSAPVRPLVKRPDERHLTMAAFDNPVFVEDMVRNAADALRKDDRIGWFSVEAVNDESIHNHEAYARIYSTAVGASAPKSGRG</sequence>
<keyword evidence="1 2" id="KW-0378">Hydrolase</keyword>
<reference evidence="3 4" key="1">
    <citation type="submission" date="2020-03" db="EMBL/GenBank/DDBJ databases">
        <title>WGS of the type strain of Planosporangium spp.</title>
        <authorList>
            <person name="Thawai C."/>
        </authorList>
    </citation>
    <scope>NUCLEOTIDE SEQUENCE [LARGE SCALE GENOMIC DNA]</scope>
    <source>
        <strain evidence="3 4">TBRC 5610</strain>
    </source>
</reference>
<comment type="similarity">
    <text evidence="2">Belongs to the GTP cyclohydrolase IV family.</text>
</comment>
<dbReference type="InterPro" id="IPR003801">
    <property type="entry name" value="GTP_cyclohydrolase_FolE2/MptA"/>
</dbReference>
<keyword evidence="4" id="KW-1185">Reference proteome</keyword>
<dbReference type="PANTHER" id="PTHR36445">
    <property type="entry name" value="GTP CYCLOHYDROLASE MPTA"/>
    <property type="match status" value="1"/>
</dbReference>
<dbReference type="Gene3D" id="3.10.270.10">
    <property type="entry name" value="Urate Oxidase"/>
    <property type="match status" value="1"/>
</dbReference>
<proteinExistence type="inferred from homology"/>
<dbReference type="EC" id="3.5.4.16" evidence="2"/>
<comment type="function">
    <text evidence="2">Converts GTP to 7,8-dihydroneopterin triphosphate.</text>
</comment>
<dbReference type="Pfam" id="PF02649">
    <property type="entry name" value="GCHY-1"/>
    <property type="match status" value="1"/>
</dbReference>
<evidence type="ECO:0000256" key="2">
    <source>
        <dbReference type="HAMAP-Rule" id="MF_01527"/>
    </source>
</evidence>
<dbReference type="EMBL" id="JAATVY010000008">
    <property type="protein sequence ID" value="NJC70856.1"/>
    <property type="molecule type" value="Genomic_DNA"/>
</dbReference>
<comment type="pathway">
    <text evidence="2">Cofactor biosynthesis; 7,8-dihydroneopterin triphosphate biosynthesis; 7,8-dihydroneopterin triphosphate from GTP: step 1/1.</text>
</comment>
<dbReference type="Proteomes" id="UP000722989">
    <property type="component" value="Unassembled WGS sequence"/>
</dbReference>
<accession>A0ABX0XYF1</accession>
<dbReference type="RefSeq" id="WP_167925757.1">
    <property type="nucleotide sequence ID" value="NZ_JAATVY010000008.1"/>
</dbReference>
<comment type="catalytic activity">
    <reaction evidence="2">
        <text>GTP + H2O = 7,8-dihydroneopterin 3'-triphosphate + formate + H(+)</text>
        <dbReference type="Rhea" id="RHEA:17473"/>
        <dbReference type="ChEBI" id="CHEBI:15377"/>
        <dbReference type="ChEBI" id="CHEBI:15378"/>
        <dbReference type="ChEBI" id="CHEBI:15740"/>
        <dbReference type="ChEBI" id="CHEBI:37565"/>
        <dbReference type="ChEBI" id="CHEBI:58462"/>
        <dbReference type="EC" id="3.5.4.16"/>
    </reaction>
</comment>
<dbReference type="NCBIfam" id="NF010200">
    <property type="entry name" value="PRK13674.1-1"/>
    <property type="match status" value="1"/>
</dbReference>
<feature type="site" description="May be catalytically important" evidence="2">
    <location>
        <position position="149"/>
    </location>
</feature>
<protein>
    <recommendedName>
        <fullName evidence="2">GTP cyclohydrolase FolE2</fullName>
        <ecNumber evidence="2">3.5.4.16</ecNumber>
    </recommendedName>
</protein>
<comment type="caution">
    <text evidence="3">The sequence shown here is derived from an EMBL/GenBank/DDBJ whole genome shotgun (WGS) entry which is preliminary data.</text>
</comment>
<dbReference type="InterPro" id="IPR022838">
    <property type="entry name" value="GTP_cyclohydrolase_FolE2"/>
</dbReference>
<gene>
    <name evidence="2" type="primary">folE2</name>
    <name evidence="3" type="ORF">HC031_14180</name>
</gene>
<evidence type="ECO:0000256" key="1">
    <source>
        <dbReference type="ARBA" id="ARBA00022801"/>
    </source>
</evidence>
<dbReference type="PANTHER" id="PTHR36445:SF1">
    <property type="entry name" value="GTP CYCLOHYDROLASE MPTA"/>
    <property type="match status" value="1"/>
</dbReference>
<name>A0ABX0XYF1_9ACTN</name>